<evidence type="ECO:0000256" key="1">
    <source>
        <dbReference type="SAM" id="SignalP"/>
    </source>
</evidence>
<dbReference type="EMBL" id="RIZI01000190">
    <property type="protein sequence ID" value="RNF58690.1"/>
    <property type="molecule type" value="Genomic_DNA"/>
</dbReference>
<dbReference type="OrthoDB" id="5295534at2"/>
<organism evidence="2">
    <name type="scientific">Acidithiobacillus sulfuriphilus</name>
    <dbReference type="NCBI Taxonomy" id="1867749"/>
    <lineage>
        <taxon>Bacteria</taxon>
        <taxon>Pseudomonadati</taxon>
        <taxon>Pseudomonadota</taxon>
        <taxon>Acidithiobacillia</taxon>
        <taxon>Acidithiobacillales</taxon>
        <taxon>Acidithiobacillaceae</taxon>
        <taxon>Acidithiobacillus</taxon>
    </lineage>
</organism>
<keyword evidence="2" id="KW-0966">Cell projection</keyword>
<sequence length="204" mass="21102">MKKKSLRVLAAFLAMIAAGSAWAAGPSARGETYINLFGGNTFFDQAAGLGLGSSNNGGVAGLRLGRRIDAHLGVEAQVAAAFAHLQGEVKGGSAGQYSGAVIGNLYAFASPSTPYLSLGLGASSNLFGNRLGRSTELMGVFGVGYQQFLGRHFGLRLDVQDQMLFNSPVLGGQNLNDVQVTGGVSYFWGGSDHNAFPVISPKGQ</sequence>
<proteinExistence type="predicted"/>
<name>A0A3M8QW11_9PROT</name>
<gene>
    <name evidence="2" type="ORF">EC580_12615</name>
</gene>
<keyword evidence="2" id="KW-0282">Flagellum</keyword>
<keyword evidence="2" id="KW-0969">Cilium</keyword>
<dbReference type="InterPro" id="IPR011250">
    <property type="entry name" value="OMP/PagP_B-barrel"/>
</dbReference>
<dbReference type="SUPFAM" id="SSF56925">
    <property type="entry name" value="OMPA-like"/>
    <property type="match status" value="1"/>
</dbReference>
<dbReference type="RefSeq" id="WP_123105592.1">
    <property type="nucleotide sequence ID" value="NZ_CP127527.1"/>
</dbReference>
<keyword evidence="1" id="KW-0732">Signal</keyword>
<comment type="caution">
    <text evidence="2">The sequence shown here is derived from an EMBL/GenBank/DDBJ whole genome shotgun (WGS) entry which is preliminary data.</text>
</comment>
<evidence type="ECO:0000313" key="2">
    <source>
        <dbReference type="EMBL" id="RNF58690.1"/>
    </source>
</evidence>
<accession>A0A3M8QW11</accession>
<feature type="signal peptide" evidence="1">
    <location>
        <begin position="1"/>
        <end position="23"/>
    </location>
</feature>
<feature type="chain" id="PRO_5018237120" evidence="1">
    <location>
        <begin position="24"/>
        <end position="204"/>
    </location>
</feature>
<dbReference type="Gene3D" id="2.40.160.20">
    <property type="match status" value="1"/>
</dbReference>
<dbReference type="AlphaFoldDB" id="A0A3M8QW11"/>
<reference evidence="2" key="1">
    <citation type="submission" date="2018-10" db="EMBL/GenBank/DDBJ databases">
        <title>Acidithiobacillus sulfuriphilus sp. nov.: an extremely acidophilic sulfur-oxidizing chemolithotroph isolated from a neutral pH environment.</title>
        <authorList>
            <person name="Falagan C."/>
            <person name="Moya-Beltran A."/>
            <person name="Quatrini R."/>
            <person name="Johnson D.B."/>
        </authorList>
    </citation>
    <scope>NUCLEOTIDE SEQUENCE [LARGE SCALE GENOMIC DNA]</scope>
    <source>
        <strain evidence="2">CJ-2</strain>
    </source>
</reference>
<protein>
    <submittedName>
        <fullName evidence="2">Flagellar motor protein MotB</fullName>
    </submittedName>
</protein>